<dbReference type="Proteomes" id="UP000468581">
    <property type="component" value="Unassembled WGS sequence"/>
</dbReference>
<evidence type="ECO:0000256" key="1">
    <source>
        <dbReference type="SAM" id="Phobius"/>
    </source>
</evidence>
<reference evidence="2 3" key="1">
    <citation type="submission" date="2020-01" db="EMBL/GenBank/DDBJ databases">
        <title>Leptobacterium flavescens.</title>
        <authorList>
            <person name="Wang G."/>
        </authorList>
    </citation>
    <scope>NUCLEOTIDE SEQUENCE [LARGE SCALE GENOMIC DNA]</scope>
    <source>
        <strain evidence="2 3">KCTC 22160</strain>
    </source>
</reference>
<dbReference type="InterPro" id="IPR025671">
    <property type="entry name" value="HXXEE"/>
</dbReference>
<keyword evidence="1" id="KW-0812">Transmembrane</keyword>
<evidence type="ECO:0000313" key="3">
    <source>
        <dbReference type="Proteomes" id="UP000468581"/>
    </source>
</evidence>
<evidence type="ECO:0000313" key="2">
    <source>
        <dbReference type="EMBL" id="NER12865.1"/>
    </source>
</evidence>
<dbReference type="Pfam" id="PF13787">
    <property type="entry name" value="HXXEE"/>
    <property type="match status" value="1"/>
</dbReference>
<feature type="transmembrane region" description="Helical" evidence="1">
    <location>
        <begin position="48"/>
        <end position="68"/>
    </location>
</feature>
<proteinExistence type="predicted"/>
<keyword evidence="1" id="KW-1133">Transmembrane helix</keyword>
<gene>
    <name evidence="2" type="ORF">GWK08_05400</name>
</gene>
<dbReference type="RefSeq" id="WP_163605873.1">
    <property type="nucleotide sequence ID" value="NZ_JAABOO010000001.1"/>
</dbReference>
<keyword evidence="3" id="KW-1185">Reference proteome</keyword>
<organism evidence="2 3">
    <name type="scientific">Leptobacterium flavescens</name>
    <dbReference type="NCBI Taxonomy" id="472055"/>
    <lineage>
        <taxon>Bacteria</taxon>
        <taxon>Pseudomonadati</taxon>
        <taxon>Bacteroidota</taxon>
        <taxon>Flavobacteriia</taxon>
        <taxon>Flavobacteriales</taxon>
        <taxon>Flavobacteriaceae</taxon>
        <taxon>Leptobacterium</taxon>
    </lineage>
</organism>
<keyword evidence="1" id="KW-0472">Membrane</keyword>
<dbReference type="EMBL" id="JAABOO010000001">
    <property type="protein sequence ID" value="NER12865.1"/>
    <property type="molecule type" value="Genomic_DNA"/>
</dbReference>
<accession>A0A6P0UHW0</accession>
<protein>
    <submittedName>
        <fullName evidence="2">HXXEE domain-containing protein</fullName>
    </submittedName>
</protein>
<dbReference type="AlphaFoldDB" id="A0A6P0UHW0"/>
<feature type="transmembrane region" description="Helical" evidence="1">
    <location>
        <begin position="75"/>
        <end position="97"/>
    </location>
</feature>
<feature type="transmembrane region" description="Helical" evidence="1">
    <location>
        <begin position="103"/>
        <end position="121"/>
    </location>
</feature>
<sequence>MEPRVKIRFLILVLVQALHSTEEYIGKLWEVSAPAEYLSGLISSDIETGFLVINVGLFVFGIFCWLFIVRTNHRFAPFFIWFWIVLEIVNGLGHLLWSFYEKNYIPGLWTAPFLLIAAVYLRYTYKKTVKLWNTEK</sequence>
<name>A0A6P0UHW0_9FLAO</name>
<comment type="caution">
    <text evidence="2">The sequence shown here is derived from an EMBL/GenBank/DDBJ whole genome shotgun (WGS) entry which is preliminary data.</text>
</comment>